<organism evidence="1 2">
    <name type="scientific">Arenibacter troitsensis</name>
    <dbReference type="NCBI Taxonomy" id="188872"/>
    <lineage>
        <taxon>Bacteria</taxon>
        <taxon>Pseudomonadati</taxon>
        <taxon>Bacteroidota</taxon>
        <taxon>Flavobacteriia</taxon>
        <taxon>Flavobacteriales</taxon>
        <taxon>Flavobacteriaceae</taxon>
        <taxon>Arenibacter</taxon>
    </lineage>
</organism>
<sequence length="203" mass="24046">MAVGDRQRFITEILEKSLNQRAETDCKFDWFVNSHSEFHFGKYFKNIHKIFQGLNGNLFANQNKRTSYLRCDAYFGGKYNFIFEFDEYQHFSSARLATLDNYPKRIKLNFSKSDWRKYCLANRLRADRYRYSKTATDFNFEGGRTAQRAYLDCFRDFLPCENGLNPTLRINEFEVADIVLNNKESQRKLKVLVENKLNGKASL</sequence>
<evidence type="ECO:0000313" key="2">
    <source>
        <dbReference type="Proteomes" id="UP000193420"/>
    </source>
</evidence>
<dbReference type="STRING" id="188872.SAMN03080602_03405"/>
<dbReference type="EMBL" id="FXAO01000007">
    <property type="protein sequence ID" value="SMG45066.1"/>
    <property type="molecule type" value="Genomic_DNA"/>
</dbReference>
<dbReference type="Proteomes" id="UP000193420">
    <property type="component" value="Unassembled WGS sequence"/>
</dbReference>
<dbReference type="RefSeq" id="WP_085500115.1">
    <property type="nucleotide sequence ID" value="NZ_FXAO01000007.1"/>
</dbReference>
<keyword evidence="2" id="KW-1185">Reference proteome</keyword>
<evidence type="ECO:0000313" key="1">
    <source>
        <dbReference type="EMBL" id="SMG45066.1"/>
    </source>
</evidence>
<accession>A0A1X7KW28</accession>
<protein>
    <submittedName>
        <fullName evidence="1">Uncharacterized protein</fullName>
    </submittedName>
</protein>
<dbReference type="OrthoDB" id="1436514at2"/>
<gene>
    <name evidence="1" type="ORF">SAMN03080602_03405</name>
</gene>
<dbReference type="AlphaFoldDB" id="A0A1X7KW28"/>
<name>A0A1X7KW28_9FLAO</name>
<proteinExistence type="predicted"/>
<reference evidence="2" key="1">
    <citation type="submission" date="2017-04" db="EMBL/GenBank/DDBJ databases">
        <authorList>
            <person name="Varghese N."/>
            <person name="Submissions S."/>
        </authorList>
    </citation>
    <scope>NUCLEOTIDE SEQUENCE [LARGE SCALE GENOMIC DNA]</scope>
    <source>
        <strain evidence="2">DSM 19835</strain>
    </source>
</reference>